<feature type="domain" description="Helicase C-terminal" evidence="14">
    <location>
        <begin position="672"/>
        <end position="845"/>
    </location>
</feature>
<evidence type="ECO:0000256" key="3">
    <source>
        <dbReference type="ARBA" id="ARBA00022664"/>
    </source>
</evidence>
<evidence type="ECO:0000313" key="17">
    <source>
        <dbReference type="Proteomes" id="UP000039324"/>
    </source>
</evidence>
<dbReference type="GO" id="GO:0005524">
    <property type="term" value="F:ATP binding"/>
    <property type="evidence" value="ECO:0007669"/>
    <property type="project" value="UniProtKB-KW"/>
</dbReference>
<gene>
    <name evidence="15" type="ORF">PBRA_004200</name>
    <name evidence="16" type="ORF">PLBR_LOCUS7564</name>
</gene>
<dbReference type="SMART" id="SM00847">
    <property type="entry name" value="HA2"/>
    <property type="match status" value="1"/>
</dbReference>
<evidence type="ECO:0000256" key="6">
    <source>
        <dbReference type="ARBA" id="ARBA00022806"/>
    </source>
</evidence>
<dbReference type="STRING" id="37360.A0A0G4IJX7"/>
<keyword evidence="7" id="KW-0067">ATP-binding</keyword>
<reference evidence="15 17" key="1">
    <citation type="submission" date="2015-02" db="EMBL/GenBank/DDBJ databases">
        <authorList>
            <person name="Chooi Y.-H."/>
        </authorList>
    </citation>
    <scope>NUCLEOTIDE SEQUENCE [LARGE SCALE GENOMIC DNA]</scope>
    <source>
        <strain evidence="15">E3</strain>
    </source>
</reference>
<dbReference type="CDD" id="cd21691">
    <property type="entry name" value="GH2-like_DHX8"/>
    <property type="match status" value="1"/>
</dbReference>
<keyword evidence="17" id="KW-1185">Reference proteome</keyword>
<dbReference type="SUPFAM" id="SSF52540">
    <property type="entry name" value="P-loop containing nucleoside triphosphate hydrolases"/>
    <property type="match status" value="1"/>
</dbReference>
<keyword evidence="16" id="KW-0496">Mitochondrion</keyword>
<dbReference type="InterPro" id="IPR011709">
    <property type="entry name" value="DEAD-box_helicase_OB_fold"/>
</dbReference>
<dbReference type="EMBL" id="OVEO01000014">
    <property type="protein sequence ID" value="SPR00349.1"/>
    <property type="molecule type" value="Genomic_DNA"/>
</dbReference>
<keyword evidence="3" id="KW-0507">mRNA processing</keyword>
<dbReference type="Pfam" id="PF07717">
    <property type="entry name" value="OB_NTP_bind"/>
    <property type="match status" value="1"/>
</dbReference>
<keyword evidence="8" id="KW-0508">mRNA splicing</keyword>
<dbReference type="OrthoDB" id="10253254at2759"/>
<evidence type="ECO:0000313" key="15">
    <source>
        <dbReference type="EMBL" id="CEO95474.1"/>
    </source>
</evidence>
<dbReference type="InterPro" id="IPR049621">
    <property type="entry name" value="S1_DHX8_helicase"/>
</dbReference>
<dbReference type="Proteomes" id="UP000039324">
    <property type="component" value="Unassembled WGS sequence"/>
</dbReference>
<evidence type="ECO:0000256" key="5">
    <source>
        <dbReference type="ARBA" id="ARBA00022801"/>
    </source>
</evidence>
<dbReference type="GO" id="GO:0003723">
    <property type="term" value="F:RNA binding"/>
    <property type="evidence" value="ECO:0007669"/>
    <property type="project" value="TreeGrafter"/>
</dbReference>
<evidence type="ECO:0000256" key="11">
    <source>
        <dbReference type="SAM" id="MobiDB-lite"/>
    </source>
</evidence>
<dbReference type="Pfam" id="PF21010">
    <property type="entry name" value="HA2_C"/>
    <property type="match status" value="1"/>
</dbReference>
<evidence type="ECO:0000259" key="12">
    <source>
        <dbReference type="PROSITE" id="PS50126"/>
    </source>
</evidence>
<dbReference type="PROSITE" id="PS00690">
    <property type="entry name" value="DEAH_ATP_HELICASE"/>
    <property type="match status" value="1"/>
</dbReference>
<feature type="compositionally biased region" description="Basic and acidic residues" evidence="11">
    <location>
        <begin position="262"/>
        <end position="283"/>
    </location>
</feature>
<feature type="compositionally biased region" description="Basic residues" evidence="11">
    <location>
        <begin position="154"/>
        <end position="167"/>
    </location>
</feature>
<dbReference type="PROSITE" id="PS50126">
    <property type="entry name" value="S1"/>
    <property type="match status" value="1"/>
</dbReference>
<evidence type="ECO:0000256" key="10">
    <source>
        <dbReference type="ARBA" id="ARBA00047984"/>
    </source>
</evidence>
<feature type="domain" description="S1 motif" evidence="12">
    <location>
        <begin position="187"/>
        <end position="259"/>
    </location>
</feature>
<dbReference type="Gene3D" id="3.40.50.300">
    <property type="entry name" value="P-loop containing nucleotide triphosphate hydrolases"/>
    <property type="match status" value="2"/>
</dbReference>
<dbReference type="CDD" id="cd17971">
    <property type="entry name" value="DEXHc_DHX8"/>
    <property type="match status" value="1"/>
</dbReference>
<comment type="subcellular location">
    <subcellularLocation>
        <location evidence="1">Nucleus</location>
    </subcellularLocation>
</comment>
<sequence>MTSLEDFDETDRLQYLSLVSKVCRELDNHLSINDRDVAEFLIHTAMQQSTPARFGRALAAMDLVVDDAFVDSLYTVITKMMPKTKSQKHDLQAALTTREPTASNAAFPGLSMPDSAPVEIEQADVTLQPPQFPPQRRSRSPVRRRSRSPVQSRRSGRSRSRSPRGRHSYRERSRSPAHRACRPLKLYAIYRGRVSKIMEFGAFITLEDLAEKRDGLVHVSQILSGQRVGNVHDVLRRDQRVWVKVISVIGNNKISLSMKDVDQRTGEDLNPDRQNGVDREPVRRRAKDGPAIGSRSDANMGRAPKRLTSPERWEMQQLANAGVLDITEHPHYDEETGAVADVEENVEDVDIELNEDEPAFLRGQTSASVNLSPVRVVKNPDGSLQRAALTATSLAKERRELRDQKRDEAEPAPSDFHRDWEDPMAATRRLAQEVRGMTSQAETESMPEWRRSTTTNVAFGKVTDKSLKEQRMGLPIYRLREQLLQAVGENQLLVVIGETGSGKTTQMTQYLAEAGYASRGRIGCTQPRRVAAMSVAKRVAEEVGCQLGQEVGYCIRFEDCTSKDTLIKYMTDGMLLRECLIDPDLKSYSVIILDEAHERTIHTDVLFGLLKQCCKRRPDLKLIITSATLDAEKFSGYFNDCPIFTIPGRLFPVTIMYANEPEEDYLEASLITVMQIHLSEPEGDILLFLTGKEEIDTACQILSERMQKLGHGAPPLIVLPVYSALPSEMQTRIFEPAPPGCRKCVVATNIAEASLTIDGIYYVVDPGFVKVKVYNAKMGMDSLVVTPISQASANQRAGRAGRTGPGKAFRLYTEQAYRNEMLPTSVPEIQRTNLGNTVLMLKALGINNLLGFDFMDPPPVQAMVAAMENLYALGALDDEGMLTRLGRKMAEFPLEPPLSKMLIASADFGCSDDVLTIVAMLSVENIFFRPKEKQNLADQKRSKFFQPEGDHLTLLEVYAGWKRSRFSVMWCKDNFIQARSMQRAQDVRKQLVTIMDRYKIDIVSCGRNYNQIRRAVTSGFFMNAAKKDPTEGYKTLVEGQPVFIHPSSSLFNRQPEYCIYHNLVMTTKEYMREVLAIEAKWLPELAPRFYRTADPTKLSKRKKREKLEPLFDRYAVDQNAWRLSKRRG</sequence>
<feature type="region of interest" description="Disordered" evidence="11">
    <location>
        <begin position="262"/>
        <end position="310"/>
    </location>
</feature>
<dbReference type="PROSITE" id="PS51192">
    <property type="entry name" value="HELICASE_ATP_BIND_1"/>
    <property type="match status" value="1"/>
</dbReference>
<organism evidence="15 17">
    <name type="scientific">Plasmodiophora brassicae</name>
    <name type="common">Clubroot disease agent</name>
    <dbReference type="NCBI Taxonomy" id="37360"/>
    <lineage>
        <taxon>Eukaryota</taxon>
        <taxon>Sar</taxon>
        <taxon>Rhizaria</taxon>
        <taxon>Endomyxa</taxon>
        <taxon>Phytomyxea</taxon>
        <taxon>Plasmodiophorida</taxon>
        <taxon>Plasmodiophoridae</taxon>
        <taxon>Plasmodiophora</taxon>
    </lineage>
</organism>
<feature type="compositionally biased region" description="Basic and acidic residues" evidence="11">
    <location>
        <begin position="399"/>
        <end position="421"/>
    </location>
</feature>
<dbReference type="InterPro" id="IPR012340">
    <property type="entry name" value="NA-bd_OB-fold"/>
</dbReference>
<dbReference type="FunFam" id="1.20.120.1080:FF:000001">
    <property type="entry name" value="Pre-mRNA-splicing factor ATP-dependent RNA helicase"/>
    <property type="match status" value="1"/>
</dbReference>
<dbReference type="InterPro" id="IPR048333">
    <property type="entry name" value="HA2_WH"/>
</dbReference>
<feature type="compositionally biased region" description="Basic residues" evidence="11">
    <location>
        <begin position="136"/>
        <end position="147"/>
    </location>
</feature>
<dbReference type="InterPro" id="IPR049588">
    <property type="entry name" value="DHX8_GH2-like"/>
</dbReference>
<dbReference type="InterPro" id="IPR027417">
    <property type="entry name" value="P-loop_NTPase"/>
</dbReference>
<dbReference type="Proteomes" id="UP000290189">
    <property type="component" value="Unassembled WGS sequence"/>
</dbReference>
<evidence type="ECO:0000313" key="16">
    <source>
        <dbReference type="EMBL" id="SPR00349.1"/>
    </source>
</evidence>
<feature type="region of interest" description="Disordered" evidence="11">
    <location>
        <begin position="124"/>
        <end position="177"/>
    </location>
</feature>
<comment type="catalytic activity">
    <reaction evidence="10">
        <text>ATP + H2O = ADP + phosphate + H(+)</text>
        <dbReference type="Rhea" id="RHEA:13065"/>
        <dbReference type="ChEBI" id="CHEBI:15377"/>
        <dbReference type="ChEBI" id="CHEBI:15378"/>
        <dbReference type="ChEBI" id="CHEBI:30616"/>
        <dbReference type="ChEBI" id="CHEBI:43474"/>
        <dbReference type="ChEBI" id="CHEBI:456216"/>
        <dbReference type="EC" id="3.6.4.13"/>
    </reaction>
</comment>
<dbReference type="CDD" id="cd18791">
    <property type="entry name" value="SF2_C_RHA"/>
    <property type="match status" value="1"/>
</dbReference>
<evidence type="ECO:0000256" key="7">
    <source>
        <dbReference type="ARBA" id="ARBA00022840"/>
    </source>
</evidence>
<dbReference type="Pfam" id="PF00270">
    <property type="entry name" value="DEAD"/>
    <property type="match status" value="1"/>
</dbReference>
<dbReference type="AlphaFoldDB" id="A0A0G4IJX7"/>
<dbReference type="InterPro" id="IPR007502">
    <property type="entry name" value="Helicase-assoc_dom"/>
</dbReference>
<name>A0A0G4IJX7_PLABS</name>
<accession>A0A0G4IJX7</accession>
<proteinExistence type="predicted"/>
<dbReference type="InterPro" id="IPR003029">
    <property type="entry name" value="S1_domain"/>
</dbReference>
<keyword evidence="6" id="KW-0347">Helicase</keyword>
<dbReference type="InterPro" id="IPR011545">
    <property type="entry name" value="DEAD/DEAH_box_helicase_dom"/>
</dbReference>
<dbReference type="FunFam" id="3.40.50.300:FF:000101">
    <property type="entry name" value="Pre-mRNA-splicing factor ATP-dependent RNA helicase"/>
    <property type="match status" value="1"/>
</dbReference>
<dbReference type="Gene3D" id="2.40.50.140">
    <property type="entry name" value="Nucleic acid-binding proteins"/>
    <property type="match status" value="1"/>
</dbReference>
<evidence type="ECO:0000313" key="18">
    <source>
        <dbReference type="Proteomes" id="UP000290189"/>
    </source>
</evidence>
<evidence type="ECO:0000256" key="9">
    <source>
        <dbReference type="ARBA" id="ARBA00023242"/>
    </source>
</evidence>
<dbReference type="EMBL" id="CDSF01000024">
    <property type="protein sequence ID" value="CEO95474.1"/>
    <property type="molecule type" value="Genomic_DNA"/>
</dbReference>
<dbReference type="FunFam" id="2.40.50.140:FF:000061">
    <property type="entry name" value="ATP-dependent RNA helicase DHX8"/>
    <property type="match status" value="1"/>
</dbReference>
<feature type="region of interest" description="Disordered" evidence="11">
    <location>
        <begin position="399"/>
        <end position="424"/>
    </location>
</feature>
<dbReference type="Pfam" id="PF00575">
    <property type="entry name" value="S1"/>
    <property type="match status" value="1"/>
</dbReference>
<dbReference type="InterPro" id="IPR002464">
    <property type="entry name" value="DNA/RNA_helicase_DEAH_CS"/>
</dbReference>
<protein>
    <recommendedName>
        <fullName evidence="2">RNA helicase</fullName>
        <ecNumber evidence="2">3.6.4.13</ecNumber>
    </recommendedName>
</protein>
<keyword evidence="5" id="KW-0378">Hydrolase</keyword>
<dbReference type="OMA" id="MKEVDQV"/>
<keyword evidence="4" id="KW-0547">Nucleotide-binding</keyword>
<dbReference type="GO" id="GO:0071013">
    <property type="term" value="C:catalytic step 2 spliceosome"/>
    <property type="evidence" value="ECO:0007669"/>
    <property type="project" value="TreeGrafter"/>
</dbReference>
<dbReference type="SMART" id="SM00487">
    <property type="entry name" value="DEXDc"/>
    <property type="match status" value="1"/>
</dbReference>
<dbReference type="SMART" id="SM00490">
    <property type="entry name" value="HELICc"/>
    <property type="match status" value="1"/>
</dbReference>
<geneLocation type="mitochondrion" evidence="16"/>
<evidence type="ECO:0000256" key="1">
    <source>
        <dbReference type="ARBA" id="ARBA00004123"/>
    </source>
</evidence>
<evidence type="ECO:0000256" key="8">
    <source>
        <dbReference type="ARBA" id="ARBA00023187"/>
    </source>
</evidence>
<dbReference type="InterPro" id="IPR044762">
    <property type="entry name" value="DHX8/Prp22_DEXHc"/>
</dbReference>
<dbReference type="GO" id="GO:0003724">
    <property type="term" value="F:RNA helicase activity"/>
    <property type="evidence" value="ECO:0007669"/>
    <property type="project" value="UniProtKB-EC"/>
</dbReference>
<keyword evidence="9" id="KW-0539">Nucleus</keyword>
<dbReference type="Gene3D" id="1.20.120.1080">
    <property type="match status" value="1"/>
</dbReference>
<dbReference type="GO" id="GO:0016787">
    <property type="term" value="F:hydrolase activity"/>
    <property type="evidence" value="ECO:0007669"/>
    <property type="project" value="UniProtKB-KW"/>
</dbReference>
<evidence type="ECO:0000259" key="13">
    <source>
        <dbReference type="PROSITE" id="PS51192"/>
    </source>
</evidence>
<dbReference type="CDD" id="cd05684">
    <property type="entry name" value="S1_DHX8_helicase"/>
    <property type="match status" value="1"/>
</dbReference>
<dbReference type="Pfam" id="PF00271">
    <property type="entry name" value="Helicase_C"/>
    <property type="match status" value="1"/>
</dbReference>
<dbReference type="GO" id="GO:0000390">
    <property type="term" value="P:spliceosomal complex disassembly"/>
    <property type="evidence" value="ECO:0007669"/>
    <property type="project" value="TreeGrafter"/>
</dbReference>
<dbReference type="FunFam" id="3.40.50.300:FF:000191">
    <property type="entry name" value="Pre-mRNA-splicing factor ATP-dependent RNA helicase"/>
    <property type="match status" value="1"/>
</dbReference>
<feature type="domain" description="Helicase ATP-binding" evidence="13">
    <location>
        <begin position="484"/>
        <end position="647"/>
    </location>
</feature>
<reference evidence="16 18" key="2">
    <citation type="submission" date="2018-03" db="EMBL/GenBank/DDBJ databases">
        <authorList>
            <person name="Fogelqvist J."/>
        </authorList>
    </citation>
    <scope>NUCLEOTIDE SEQUENCE [LARGE SCALE GENOMIC DNA]</scope>
</reference>
<dbReference type="EC" id="3.6.4.13" evidence="2"/>
<evidence type="ECO:0000259" key="14">
    <source>
        <dbReference type="PROSITE" id="PS51194"/>
    </source>
</evidence>
<evidence type="ECO:0000256" key="4">
    <source>
        <dbReference type="ARBA" id="ARBA00022741"/>
    </source>
</evidence>
<dbReference type="Pfam" id="PF04408">
    <property type="entry name" value="WHD_HA2"/>
    <property type="match status" value="1"/>
</dbReference>
<dbReference type="InterPro" id="IPR001650">
    <property type="entry name" value="Helicase_C-like"/>
</dbReference>
<dbReference type="SUPFAM" id="SSF50249">
    <property type="entry name" value="Nucleic acid-binding proteins"/>
    <property type="match status" value="1"/>
</dbReference>
<dbReference type="PANTHER" id="PTHR18934">
    <property type="entry name" value="ATP-DEPENDENT RNA HELICASE"/>
    <property type="match status" value="1"/>
</dbReference>
<evidence type="ECO:0000256" key="2">
    <source>
        <dbReference type="ARBA" id="ARBA00012552"/>
    </source>
</evidence>
<dbReference type="InterPro" id="IPR014001">
    <property type="entry name" value="Helicase_ATP-bd"/>
</dbReference>
<dbReference type="PROSITE" id="PS51194">
    <property type="entry name" value="HELICASE_CTER"/>
    <property type="match status" value="1"/>
</dbReference>
<dbReference type="SMART" id="SM00316">
    <property type="entry name" value="S1"/>
    <property type="match status" value="1"/>
</dbReference>
<dbReference type="PANTHER" id="PTHR18934:SF85">
    <property type="entry name" value="ATP-DEPENDENT RNA HELICASE DHX8"/>
    <property type="match status" value="1"/>
</dbReference>